<feature type="compositionally biased region" description="Polar residues" evidence="1">
    <location>
        <begin position="1"/>
        <end position="11"/>
    </location>
</feature>
<feature type="region of interest" description="Disordered" evidence="1">
    <location>
        <begin position="1"/>
        <end position="20"/>
    </location>
</feature>
<keyword evidence="4" id="KW-1185">Reference proteome</keyword>
<name>A0A562U9H6_9SPHI</name>
<evidence type="ECO:0000256" key="1">
    <source>
        <dbReference type="SAM" id="MobiDB-lite"/>
    </source>
</evidence>
<sequence length="471" mass="51443">MNTYQHIANNQKSKDISGSRPLFFQPKLTINQPNDVYEQEADHMADKVMRMADPSFNQNAFFKPAIGHVQRKCQACEEEEKHVHRKEENGARVHGSSELDSYINSLGSSGQQMSQTSRQFFEPRFSHDFSNVKIHTDSVAAKSAQSINALAYTTGNNIVFNSGQYSPESDSGKKLMAHELTHVIQQKSAGDKIQRMAPCPASLADDAPVPPGFHLYPGPTAVFHCGFRTILETRAPTRDDPMNECVYDHSGVLVTDTHPFRGCKGTPDQYDSSKGGLDWLAHGTIDSGGVVREGVPAFLTSRIYDMSNAIAQGIAALNTAQDTLRGISNAIGNALLVSILTARVICDPANWTYNGIPTRTRAHLSVIGGIISSIALSGSINTLFVNLTRPLNSYPIPQLLTEMAADINSALQAQGGSVSITAANIGSLSLYQFIEWLHQQTLINYNRPPEQVAAEDAQRMLQPQPQPPTQP</sequence>
<feature type="domain" description="eCIS core" evidence="2">
    <location>
        <begin position="113"/>
        <end position="189"/>
    </location>
</feature>
<dbReference type="Proteomes" id="UP000317010">
    <property type="component" value="Unassembled WGS sequence"/>
</dbReference>
<dbReference type="Pfam" id="PF13699">
    <property type="entry name" value="eCIS_core"/>
    <property type="match status" value="1"/>
</dbReference>
<accession>A0A562U9H6</accession>
<gene>
    <name evidence="3" type="ORF">JN11_01439</name>
</gene>
<evidence type="ECO:0000313" key="4">
    <source>
        <dbReference type="Proteomes" id="UP000317010"/>
    </source>
</evidence>
<dbReference type="InterPro" id="IPR025295">
    <property type="entry name" value="eCIS_core_dom"/>
</dbReference>
<protein>
    <submittedName>
        <fullName evidence="3">Uncharacterized protein DUF4157</fullName>
    </submittedName>
</protein>
<organism evidence="3 4">
    <name type="scientific">Mucilaginibacter frigoritolerans</name>
    <dbReference type="NCBI Taxonomy" id="652788"/>
    <lineage>
        <taxon>Bacteria</taxon>
        <taxon>Pseudomonadati</taxon>
        <taxon>Bacteroidota</taxon>
        <taxon>Sphingobacteriia</taxon>
        <taxon>Sphingobacteriales</taxon>
        <taxon>Sphingobacteriaceae</taxon>
        <taxon>Mucilaginibacter</taxon>
    </lineage>
</organism>
<reference evidence="3 4" key="1">
    <citation type="submission" date="2019-07" db="EMBL/GenBank/DDBJ databases">
        <title>Genomic Encyclopedia of Archaeal and Bacterial Type Strains, Phase II (KMG-II): from individual species to whole genera.</title>
        <authorList>
            <person name="Goeker M."/>
        </authorList>
    </citation>
    <scope>NUCLEOTIDE SEQUENCE [LARGE SCALE GENOMIC DNA]</scope>
    <source>
        <strain evidence="3 4">ATCC BAA-1854</strain>
    </source>
</reference>
<dbReference type="RefSeq" id="WP_144911088.1">
    <property type="nucleotide sequence ID" value="NZ_VLLI01000003.1"/>
</dbReference>
<evidence type="ECO:0000259" key="2">
    <source>
        <dbReference type="Pfam" id="PF13699"/>
    </source>
</evidence>
<proteinExistence type="predicted"/>
<comment type="caution">
    <text evidence="3">The sequence shown here is derived from an EMBL/GenBank/DDBJ whole genome shotgun (WGS) entry which is preliminary data.</text>
</comment>
<evidence type="ECO:0000313" key="3">
    <source>
        <dbReference type="EMBL" id="TWJ02466.1"/>
    </source>
</evidence>
<dbReference type="EMBL" id="VLLI01000003">
    <property type="protein sequence ID" value="TWJ02466.1"/>
    <property type="molecule type" value="Genomic_DNA"/>
</dbReference>
<dbReference type="OrthoDB" id="4317910at2"/>
<dbReference type="AlphaFoldDB" id="A0A562U9H6"/>